<dbReference type="Proteomes" id="UP000800036">
    <property type="component" value="Unassembled WGS sequence"/>
</dbReference>
<protein>
    <submittedName>
        <fullName evidence="1">Uncharacterized protein</fullName>
    </submittedName>
</protein>
<organism evidence="1 2">
    <name type="scientific">Bimuria novae-zelandiae CBS 107.79</name>
    <dbReference type="NCBI Taxonomy" id="1447943"/>
    <lineage>
        <taxon>Eukaryota</taxon>
        <taxon>Fungi</taxon>
        <taxon>Dikarya</taxon>
        <taxon>Ascomycota</taxon>
        <taxon>Pezizomycotina</taxon>
        <taxon>Dothideomycetes</taxon>
        <taxon>Pleosporomycetidae</taxon>
        <taxon>Pleosporales</taxon>
        <taxon>Massarineae</taxon>
        <taxon>Didymosphaeriaceae</taxon>
        <taxon>Bimuria</taxon>
    </lineage>
</organism>
<sequence>MAKTAKYHPLTKRSTAWALTQVSRQLRSELLPLVLPERVPQVALCELAEFLQDFYHGPTAEKSLPSVEDQNHPDGNVKQLHRHGYIKVWASRAGVHKRILSNGVALLPILRALAKCESLKVSFHKWCIWNWELAIIQSLHETWTHWCNDIPKLGFLDMHLRTEYGNNTGYPRNRLSSSITLNCKATAHTSEKKRVVDLARWVYKSGVRTLHQRVKGLTILFVTPKTNRGQASEVKLSVFASSMKLEWWSRGSYCVARLVDNDTTETGFSVVKKDVIGKDVLRL</sequence>
<dbReference type="OrthoDB" id="3801080at2759"/>
<dbReference type="EMBL" id="ML976744">
    <property type="protein sequence ID" value="KAF1966572.1"/>
    <property type="molecule type" value="Genomic_DNA"/>
</dbReference>
<dbReference type="AlphaFoldDB" id="A0A6A5US27"/>
<gene>
    <name evidence="1" type="ORF">BU23DRAFT_662157</name>
</gene>
<keyword evidence="2" id="KW-1185">Reference proteome</keyword>
<evidence type="ECO:0000313" key="1">
    <source>
        <dbReference type="EMBL" id="KAF1966572.1"/>
    </source>
</evidence>
<evidence type="ECO:0000313" key="2">
    <source>
        <dbReference type="Proteomes" id="UP000800036"/>
    </source>
</evidence>
<reference evidence="1" key="1">
    <citation type="journal article" date="2020" name="Stud. Mycol.">
        <title>101 Dothideomycetes genomes: a test case for predicting lifestyles and emergence of pathogens.</title>
        <authorList>
            <person name="Haridas S."/>
            <person name="Albert R."/>
            <person name="Binder M."/>
            <person name="Bloem J."/>
            <person name="Labutti K."/>
            <person name="Salamov A."/>
            <person name="Andreopoulos B."/>
            <person name="Baker S."/>
            <person name="Barry K."/>
            <person name="Bills G."/>
            <person name="Bluhm B."/>
            <person name="Cannon C."/>
            <person name="Castanera R."/>
            <person name="Culley D."/>
            <person name="Daum C."/>
            <person name="Ezra D."/>
            <person name="Gonzalez J."/>
            <person name="Henrissat B."/>
            <person name="Kuo A."/>
            <person name="Liang C."/>
            <person name="Lipzen A."/>
            <person name="Lutzoni F."/>
            <person name="Magnuson J."/>
            <person name="Mondo S."/>
            <person name="Nolan M."/>
            <person name="Ohm R."/>
            <person name="Pangilinan J."/>
            <person name="Park H.-J."/>
            <person name="Ramirez L."/>
            <person name="Alfaro M."/>
            <person name="Sun H."/>
            <person name="Tritt A."/>
            <person name="Yoshinaga Y."/>
            <person name="Zwiers L.-H."/>
            <person name="Turgeon B."/>
            <person name="Goodwin S."/>
            <person name="Spatafora J."/>
            <person name="Crous P."/>
            <person name="Grigoriev I."/>
        </authorList>
    </citation>
    <scope>NUCLEOTIDE SEQUENCE</scope>
    <source>
        <strain evidence="1">CBS 107.79</strain>
    </source>
</reference>
<accession>A0A6A5US27</accession>
<proteinExistence type="predicted"/>
<name>A0A6A5US27_9PLEO</name>